<comment type="caution">
    <text evidence="1">The sequence shown here is derived from an EMBL/GenBank/DDBJ whole genome shotgun (WGS) entry which is preliminary data.</text>
</comment>
<dbReference type="AlphaFoldDB" id="A0A0F9CQH7"/>
<reference evidence="1" key="1">
    <citation type="journal article" date="2015" name="Nature">
        <title>Complex archaea that bridge the gap between prokaryotes and eukaryotes.</title>
        <authorList>
            <person name="Spang A."/>
            <person name="Saw J.H."/>
            <person name="Jorgensen S.L."/>
            <person name="Zaremba-Niedzwiedzka K."/>
            <person name="Martijn J."/>
            <person name="Lind A.E."/>
            <person name="van Eijk R."/>
            <person name="Schleper C."/>
            <person name="Guy L."/>
            <person name="Ettema T.J."/>
        </authorList>
    </citation>
    <scope>NUCLEOTIDE SEQUENCE</scope>
</reference>
<protein>
    <submittedName>
        <fullName evidence="1">Uncharacterized protein</fullName>
    </submittedName>
</protein>
<feature type="non-terminal residue" evidence="1">
    <location>
        <position position="1"/>
    </location>
</feature>
<accession>A0A0F9CQH7</accession>
<organism evidence="1">
    <name type="scientific">marine sediment metagenome</name>
    <dbReference type="NCBI Taxonomy" id="412755"/>
    <lineage>
        <taxon>unclassified sequences</taxon>
        <taxon>metagenomes</taxon>
        <taxon>ecological metagenomes</taxon>
    </lineage>
</organism>
<proteinExistence type="predicted"/>
<evidence type="ECO:0000313" key="1">
    <source>
        <dbReference type="EMBL" id="KKL28672.1"/>
    </source>
</evidence>
<dbReference type="EMBL" id="LAZR01035012">
    <property type="protein sequence ID" value="KKL28672.1"/>
    <property type="molecule type" value="Genomic_DNA"/>
</dbReference>
<sequence>VLFDHKVAAVSAEAAKQKALASCKVTNFDNLEITCRPF</sequence>
<gene>
    <name evidence="1" type="ORF">LCGC14_2372760</name>
</gene>
<name>A0A0F9CQH7_9ZZZZ</name>